<protein>
    <submittedName>
        <fullName evidence="4">CAP domain-containing protein</fullName>
    </submittedName>
</protein>
<proteinExistence type="predicted"/>
<accession>A0A5N6U1Y1</accession>
<dbReference type="Proteomes" id="UP000325780">
    <property type="component" value="Unassembled WGS sequence"/>
</dbReference>
<feature type="signal peptide" evidence="2">
    <location>
        <begin position="1"/>
        <end position="22"/>
    </location>
</feature>
<evidence type="ECO:0000256" key="1">
    <source>
        <dbReference type="SAM" id="MobiDB-lite"/>
    </source>
</evidence>
<dbReference type="SMART" id="SM00198">
    <property type="entry name" value="SCP"/>
    <property type="match status" value="1"/>
</dbReference>
<dbReference type="Pfam" id="PF00188">
    <property type="entry name" value="CAP"/>
    <property type="match status" value="1"/>
</dbReference>
<dbReference type="AlphaFoldDB" id="A0A5N6U1Y1"/>
<dbReference type="PRINTS" id="PR00837">
    <property type="entry name" value="V5TPXLIKE"/>
</dbReference>
<sequence length="255" mass="27737">MPQLPKTIYLYLSLLLATLITAQQTIHSTVIVTMTPTSPKPPSYTSTNVFKDTVLATSNTYRKEHNASNLVWNETLTKYAKNWAEGCKWEHSHGPYGENLAFGYANASAAVAAWGDERTMYDFDKPTGFTEETGHFTQLVWRATTDVGCAAIDCGYESDSDNKKRGTGSYTRAQGWYVVCEYSPAGNVLGSSRTPGGEKGLFKVNVQPASTYSGPSPTTTSGPSASQTKEGGAQGLVADCRMVWVWIGIMVLIMI</sequence>
<dbReference type="OrthoDB" id="337038at2759"/>
<feature type="domain" description="SCP" evidence="3">
    <location>
        <begin position="48"/>
        <end position="190"/>
    </location>
</feature>
<dbReference type="InterPro" id="IPR018244">
    <property type="entry name" value="Allrgn_V5/Tpx1_CS"/>
</dbReference>
<dbReference type="InterPro" id="IPR001283">
    <property type="entry name" value="CRISP-related"/>
</dbReference>
<feature type="region of interest" description="Disordered" evidence="1">
    <location>
        <begin position="211"/>
        <end position="230"/>
    </location>
</feature>
<dbReference type="InterPro" id="IPR035940">
    <property type="entry name" value="CAP_sf"/>
</dbReference>
<dbReference type="EMBL" id="ML742053">
    <property type="protein sequence ID" value="KAE8152409.1"/>
    <property type="molecule type" value="Genomic_DNA"/>
</dbReference>
<dbReference type="PANTHER" id="PTHR10334">
    <property type="entry name" value="CYSTEINE-RICH SECRETORY PROTEIN-RELATED"/>
    <property type="match status" value="1"/>
</dbReference>
<keyword evidence="5" id="KW-1185">Reference proteome</keyword>
<dbReference type="SUPFAM" id="SSF55797">
    <property type="entry name" value="PR-1-like"/>
    <property type="match status" value="1"/>
</dbReference>
<dbReference type="GO" id="GO:0005576">
    <property type="term" value="C:extracellular region"/>
    <property type="evidence" value="ECO:0007669"/>
    <property type="project" value="InterPro"/>
</dbReference>
<reference evidence="4 5" key="1">
    <citation type="submission" date="2019-04" db="EMBL/GenBank/DDBJ databases">
        <title>Friends and foes A comparative genomics study of 23 Aspergillus species from section Flavi.</title>
        <authorList>
            <consortium name="DOE Joint Genome Institute"/>
            <person name="Kjaerbolling I."/>
            <person name="Vesth T."/>
            <person name="Frisvad J.C."/>
            <person name="Nybo J.L."/>
            <person name="Theobald S."/>
            <person name="Kildgaard S."/>
            <person name="Isbrandt T."/>
            <person name="Kuo A."/>
            <person name="Sato A."/>
            <person name="Lyhne E.K."/>
            <person name="Kogle M.E."/>
            <person name="Wiebenga A."/>
            <person name="Kun R.S."/>
            <person name="Lubbers R.J."/>
            <person name="Makela M.R."/>
            <person name="Barry K."/>
            <person name="Chovatia M."/>
            <person name="Clum A."/>
            <person name="Daum C."/>
            <person name="Haridas S."/>
            <person name="He G."/>
            <person name="LaButti K."/>
            <person name="Lipzen A."/>
            <person name="Mondo S."/>
            <person name="Riley R."/>
            <person name="Salamov A."/>
            <person name="Simmons B.A."/>
            <person name="Magnuson J.K."/>
            <person name="Henrissat B."/>
            <person name="Mortensen U.H."/>
            <person name="Larsen T.O."/>
            <person name="Devries R.P."/>
            <person name="Grigoriev I.V."/>
            <person name="Machida M."/>
            <person name="Baker S.E."/>
            <person name="Andersen M.R."/>
        </authorList>
    </citation>
    <scope>NUCLEOTIDE SEQUENCE [LARGE SCALE GENOMIC DNA]</scope>
    <source>
        <strain evidence="4 5">IBT 18842</strain>
    </source>
</reference>
<gene>
    <name evidence="4" type="ORF">BDV25DRAFT_67261</name>
</gene>
<name>A0A5N6U1Y1_ASPAV</name>
<dbReference type="FunFam" id="3.40.33.10:FF:000031">
    <property type="entry name" value="Extracellular SCP domain-containing protein Pry1"/>
    <property type="match status" value="1"/>
</dbReference>
<keyword evidence="2" id="KW-0732">Signal</keyword>
<feature type="chain" id="PRO_5024950157" evidence="2">
    <location>
        <begin position="23"/>
        <end position="255"/>
    </location>
</feature>
<feature type="compositionally biased region" description="Low complexity" evidence="1">
    <location>
        <begin position="211"/>
        <end position="226"/>
    </location>
</feature>
<evidence type="ECO:0000259" key="3">
    <source>
        <dbReference type="SMART" id="SM00198"/>
    </source>
</evidence>
<organism evidence="4 5">
    <name type="scientific">Aspergillus avenaceus</name>
    <dbReference type="NCBI Taxonomy" id="36643"/>
    <lineage>
        <taxon>Eukaryota</taxon>
        <taxon>Fungi</taxon>
        <taxon>Dikarya</taxon>
        <taxon>Ascomycota</taxon>
        <taxon>Pezizomycotina</taxon>
        <taxon>Eurotiomycetes</taxon>
        <taxon>Eurotiomycetidae</taxon>
        <taxon>Eurotiales</taxon>
        <taxon>Aspergillaceae</taxon>
        <taxon>Aspergillus</taxon>
        <taxon>Aspergillus subgen. Circumdati</taxon>
    </lineage>
</organism>
<dbReference type="Gene3D" id="3.40.33.10">
    <property type="entry name" value="CAP"/>
    <property type="match status" value="1"/>
</dbReference>
<dbReference type="PROSITE" id="PS01009">
    <property type="entry name" value="CRISP_1"/>
    <property type="match status" value="1"/>
</dbReference>
<evidence type="ECO:0000313" key="5">
    <source>
        <dbReference type="Proteomes" id="UP000325780"/>
    </source>
</evidence>
<evidence type="ECO:0000256" key="2">
    <source>
        <dbReference type="SAM" id="SignalP"/>
    </source>
</evidence>
<dbReference type="InterPro" id="IPR014044">
    <property type="entry name" value="CAP_dom"/>
</dbReference>
<evidence type="ECO:0000313" key="4">
    <source>
        <dbReference type="EMBL" id="KAE8152409.1"/>
    </source>
</evidence>